<dbReference type="Proteomes" id="UP000295110">
    <property type="component" value="Unassembled WGS sequence"/>
</dbReference>
<dbReference type="RefSeq" id="WP_132570683.1">
    <property type="nucleotide sequence ID" value="NZ_CBCSGL010000003.1"/>
</dbReference>
<reference evidence="2 3" key="1">
    <citation type="submission" date="2019-03" db="EMBL/GenBank/DDBJ databases">
        <title>Genomic Encyclopedia of Type Strains, Phase IV (KMG-IV): sequencing the most valuable type-strain genomes for metagenomic binning, comparative biology and taxonomic classification.</title>
        <authorList>
            <person name="Goeker M."/>
        </authorList>
    </citation>
    <scope>NUCLEOTIDE SEQUENCE [LARGE SCALE GENOMIC DNA]</scope>
    <source>
        <strain evidence="2 3">DSM 654</strain>
    </source>
</reference>
<feature type="signal peptide" evidence="1">
    <location>
        <begin position="1"/>
        <end position="24"/>
    </location>
</feature>
<dbReference type="EMBL" id="SMBU01000006">
    <property type="protein sequence ID" value="TCV01236.1"/>
    <property type="molecule type" value="Genomic_DNA"/>
</dbReference>
<accession>A0A4R3V813</accession>
<comment type="caution">
    <text evidence="2">The sequence shown here is derived from an EMBL/GenBank/DDBJ whole genome shotgun (WGS) entry which is preliminary data.</text>
</comment>
<evidence type="ECO:0000313" key="3">
    <source>
        <dbReference type="Proteomes" id="UP000295110"/>
    </source>
</evidence>
<feature type="chain" id="PRO_5020858946" description="Outer membrane beta-barrel porin/alpha-amylase" evidence="1">
    <location>
        <begin position="25"/>
        <end position="319"/>
    </location>
</feature>
<dbReference type="AlphaFoldDB" id="A0A4R3V813"/>
<organism evidence="2 3">
    <name type="scientific">Roseateles saccharophilus</name>
    <name type="common">Pseudomonas saccharophila</name>
    <dbReference type="NCBI Taxonomy" id="304"/>
    <lineage>
        <taxon>Bacteria</taxon>
        <taxon>Pseudomonadati</taxon>
        <taxon>Pseudomonadota</taxon>
        <taxon>Betaproteobacteria</taxon>
        <taxon>Burkholderiales</taxon>
        <taxon>Sphaerotilaceae</taxon>
        <taxon>Roseateles</taxon>
    </lineage>
</organism>
<sequence length="319" mass="34684">MKKLHRVAAMLAPLALALPSLSWACSSCGCTLNSDWASQGFKAEEGLSLDLRFDTFIQNDMRTGTGRVNTSGITFPTDQEIQQRTTNRNTTLAADYGFNADWGMAVLLPYYDRPHSTIAPGDTDISTSHSSSIGDLRVLGRYQGFSPERDWGVQFGLKLPTGRTDVNFSNGPQAGQPLDRGLQPGTGSTDLLLGIYRFGSINENFDYFAQALLQVPLTSKDAFKPGVGANLTAGVRYLTDGPVVPHLQLNVRTERRETGANADAGNSGATLVYLSPVVTWSITEKLKAYGVVQLPLYQRVTGYQLEPKYSVSVGLHHAF</sequence>
<dbReference type="PROSITE" id="PS51257">
    <property type="entry name" value="PROKAR_LIPOPROTEIN"/>
    <property type="match status" value="1"/>
</dbReference>
<evidence type="ECO:0000256" key="1">
    <source>
        <dbReference type="SAM" id="SignalP"/>
    </source>
</evidence>
<evidence type="ECO:0000313" key="2">
    <source>
        <dbReference type="EMBL" id="TCV01236.1"/>
    </source>
</evidence>
<proteinExistence type="predicted"/>
<keyword evidence="3" id="KW-1185">Reference proteome</keyword>
<protein>
    <recommendedName>
        <fullName evidence="4">Outer membrane beta-barrel porin/alpha-amylase</fullName>
    </recommendedName>
</protein>
<keyword evidence="1" id="KW-0732">Signal</keyword>
<evidence type="ECO:0008006" key="4">
    <source>
        <dbReference type="Google" id="ProtNLM"/>
    </source>
</evidence>
<dbReference type="OrthoDB" id="7493123at2"/>
<name>A0A4R3V813_ROSSA</name>
<gene>
    <name evidence="2" type="ORF">EV671_1006162</name>
</gene>